<evidence type="ECO:0000313" key="3">
    <source>
        <dbReference type="Proteomes" id="UP000704712"/>
    </source>
</evidence>
<organism evidence="2 3">
    <name type="scientific">Phytophthora infestans</name>
    <name type="common">Potato late blight agent</name>
    <name type="synonym">Botrytis infestans</name>
    <dbReference type="NCBI Taxonomy" id="4787"/>
    <lineage>
        <taxon>Eukaryota</taxon>
        <taxon>Sar</taxon>
        <taxon>Stramenopiles</taxon>
        <taxon>Oomycota</taxon>
        <taxon>Peronosporomycetes</taxon>
        <taxon>Peronosporales</taxon>
        <taxon>Peronosporaceae</taxon>
        <taxon>Phytophthora</taxon>
    </lineage>
</organism>
<name>A0A8S9TRN9_PHYIN</name>
<feature type="compositionally biased region" description="Basic and acidic residues" evidence="1">
    <location>
        <begin position="204"/>
        <end position="216"/>
    </location>
</feature>
<evidence type="ECO:0000256" key="1">
    <source>
        <dbReference type="SAM" id="MobiDB-lite"/>
    </source>
</evidence>
<feature type="region of interest" description="Disordered" evidence="1">
    <location>
        <begin position="179"/>
        <end position="216"/>
    </location>
</feature>
<dbReference type="EMBL" id="JAACNO010002740">
    <property type="protein sequence ID" value="KAF4131321.1"/>
    <property type="molecule type" value="Genomic_DNA"/>
</dbReference>
<feature type="region of interest" description="Disordered" evidence="1">
    <location>
        <begin position="64"/>
        <end position="83"/>
    </location>
</feature>
<protein>
    <submittedName>
        <fullName evidence="2">Uncharacterized protein</fullName>
    </submittedName>
</protein>
<feature type="region of interest" description="Disordered" evidence="1">
    <location>
        <begin position="127"/>
        <end position="149"/>
    </location>
</feature>
<gene>
    <name evidence="2" type="ORF">GN958_ATG19431</name>
</gene>
<dbReference type="AlphaFoldDB" id="A0A8S9TRN9"/>
<sequence>MEVKDVNWRSLWRELTRNGWKARPPRGIEQEHRYVPPGGNARGGEDYFLGTTAVIRNYLDRLSGPQDISAQDSDVPGTRGDVGPEELQVLDVVITVDSGGGADAMEDDNEADMALNDAGCDQEAALSVDEETKTEDQDQPPPHTPRRPVLKVGALPEIGIFGEDNDGGDDVTDELVHSLNRMGPDEDPDAYEVFDSGNDSGADDFDKQQETCCHKC</sequence>
<accession>A0A8S9TRN9</accession>
<evidence type="ECO:0000313" key="2">
    <source>
        <dbReference type="EMBL" id="KAF4131321.1"/>
    </source>
</evidence>
<proteinExistence type="predicted"/>
<comment type="caution">
    <text evidence="2">The sequence shown here is derived from an EMBL/GenBank/DDBJ whole genome shotgun (WGS) entry which is preliminary data.</text>
</comment>
<dbReference type="Proteomes" id="UP000704712">
    <property type="component" value="Unassembled WGS sequence"/>
</dbReference>
<reference evidence="2" key="1">
    <citation type="submission" date="2020-03" db="EMBL/GenBank/DDBJ databases">
        <title>Hybrid Assembly of Korean Phytophthora infestans isolates.</title>
        <authorList>
            <person name="Prokchorchik M."/>
            <person name="Lee Y."/>
            <person name="Seo J."/>
            <person name="Cho J.-H."/>
            <person name="Park Y.-E."/>
            <person name="Jang D.-C."/>
            <person name="Im J.-S."/>
            <person name="Choi J.-G."/>
            <person name="Park H.-J."/>
            <person name="Lee G.-B."/>
            <person name="Lee Y.-G."/>
            <person name="Hong S.-Y."/>
            <person name="Cho K."/>
            <person name="Sohn K.H."/>
        </authorList>
    </citation>
    <scope>NUCLEOTIDE SEQUENCE</scope>
    <source>
        <strain evidence="2">KR_2_A2</strain>
    </source>
</reference>